<proteinExistence type="inferred from homology"/>
<dbReference type="Pfam" id="PF03960">
    <property type="entry name" value="ArsC"/>
    <property type="match status" value="1"/>
</dbReference>
<evidence type="ECO:0000313" key="5">
    <source>
        <dbReference type="EMBL" id="HEC73885.1"/>
    </source>
</evidence>
<comment type="caution">
    <text evidence="5">The sequence shown here is derived from an EMBL/GenBank/DDBJ whole genome shotgun (WGS) entry which is preliminary data.</text>
</comment>
<dbReference type="SUPFAM" id="SSF52833">
    <property type="entry name" value="Thioredoxin-like"/>
    <property type="match status" value="1"/>
</dbReference>
<dbReference type="EC" id="1.20.4.1" evidence="4"/>
<dbReference type="Proteomes" id="UP000886384">
    <property type="component" value="Unassembled WGS sequence"/>
</dbReference>
<dbReference type="AlphaFoldDB" id="A0A7C1ZRG7"/>
<dbReference type="InterPro" id="IPR036249">
    <property type="entry name" value="Thioredoxin-like_sf"/>
</dbReference>
<comment type="catalytic activity">
    <reaction evidence="4">
        <text>[glutaredoxin]-dithiol + arsenate + glutathione + H(+) = glutathionyl-S-S-[glutaredoxin] + arsenite + H2O</text>
        <dbReference type="Rhea" id="RHEA:22016"/>
        <dbReference type="Rhea" id="RHEA-COMP:10729"/>
        <dbReference type="Rhea" id="RHEA-COMP:17668"/>
        <dbReference type="ChEBI" id="CHEBI:15377"/>
        <dbReference type="ChEBI" id="CHEBI:15378"/>
        <dbReference type="ChEBI" id="CHEBI:29242"/>
        <dbReference type="ChEBI" id="CHEBI:29950"/>
        <dbReference type="ChEBI" id="CHEBI:48597"/>
        <dbReference type="ChEBI" id="CHEBI:57925"/>
        <dbReference type="ChEBI" id="CHEBI:146199"/>
        <dbReference type="EC" id="1.20.4.1"/>
    </reaction>
</comment>
<accession>A0A7C1ZRG7</accession>
<dbReference type="PANTHER" id="PTHR30041">
    <property type="entry name" value="ARSENATE REDUCTASE"/>
    <property type="match status" value="1"/>
</dbReference>
<comment type="similarity">
    <text evidence="1 3 4">Belongs to the ArsC family.</text>
</comment>
<dbReference type="InterPro" id="IPR006660">
    <property type="entry name" value="Arsenate_reductase-like"/>
</dbReference>
<dbReference type="InterPro" id="IPR006659">
    <property type="entry name" value="Arsenate_reductase"/>
</dbReference>
<dbReference type="PANTHER" id="PTHR30041:SF4">
    <property type="entry name" value="ARSENATE REDUCTASE"/>
    <property type="match status" value="1"/>
</dbReference>
<reference evidence="5" key="1">
    <citation type="journal article" date="2020" name="mSystems">
        <title>Genome- and Community-Level Interaction Insights into Carbon Utilization and Element Cycling Functions of Hydrothermarchaeota in Hydrothermal Sediment.</title>
        <authorList>
            <person name="Zhou Z."/>
            <person name="Liu Y."/>
            <person name="Xu W."/>
            <person name="Pan J."/>
            <person name="Luo Z.H."/>
            <person name="Li M."/>
        </authorList>
    </citation>
    <scope>NUCLEOTIDE SEQUENCE [LARGE SCALE GENOMIC DNA]</scope>
    <source>
        <strain evidence="5">HyVt-380</strain>
    </source>
</reference>
<dbReference type="EMBL" id="DRHY01000131">
    <property type="protein sequence ID" value="HEC73885.1"/>
    <property type="molecule type" value="Genomic_DNA"/>
</dbReference>
<dbReference type="PROSITE" id="PS51353">
    <property type="entry name" value="ARSC"/>
    <property type="match status" value="1"/>
</dbReference>
<keyword evidence="2 4" id="KW-0560">Oxidoreductase</keyword>
<name>A0A7C1ZRG7_9GAMM</name>
<evidence type="ECO:0000256" key="2">
    <source>
        <dbReference type="ARBA" id="ARBA00023002"/>
    </source>
</evidence>
<evidence type="ECO:0000256" key="4">
    <source>
        <dbReference type="RuleBase" id="RU362029"/>
    </source>
</evidence>
<evidence type="ECO:0000256" key="1">
    <source>
        <dbReference type="ARBA" id="ARBA00007198"/>
    </source>
</evidence>
<organism evidence="5">
    <name type="scientific">Methylophaga aminisulfidivorans</name>
    <dbReference type="NCBI Taxonomy" id="230105"/>
    <lineage>
        <taxon>Bacteria</taxon>
        <taxon>Pseudomonadati</taxon>
        <taxon>Pseudomonadota</taxon>
        <taxon>Gammaproteobacteria</taxon>
        <taxon>Thiotrichales</taxon>
        <taxon>Piscirickettsiaceae</taxon>
        <taxon>Methylophaga</taxon>
    </lineage>
</organism>
<sequence length="116" mass="13215">MNTIEIFHNPRCSKSRQTLSLLEEKGLNPTIIKYLETPPDQNTLEQIIKYLGIAPRDLLRKGEPEYKMLGLSDQTMSDKVIIEAMVNHPKLIERPIVIKGNKARIGRPPEAVLEII</sequence>
<dbReference type="GO" id="GO:0008794">
    <property type="term" value="F:arsenate reductase (glutaredoxin) activity"/>
    <property type="evidence" value="ECO:0007669"/>
    <property type="project" value="UniProtKB-UniRule"/>
</dbReference>
<dbReference type="Gene3D" id="3.40.30.10">
    <property type="entry name" value="Glutaredoxin"/>
    <property type="match status" value="1"/>
</dbReference>
<evidence type="ECO:0000256" key="3">
    <source>
        <dbReference type="PROSITE-ProRule" id="PRU01282"/>
    </source>
</evidence>
<gene>
    <name evidence="5" type="primary">arsC</name>
    <name evidence="5" type="ORF">ENI26_05865</name>
</gene>
<protein>
    <recommendedName>
        <fullName evidence="4">Arsenate reductase</fullName>
        <ecNumber evidence="4">1.20.4.1</ecNumber>
    </recommendedName>
</protein>
<dbReference type="NCBIfam" id="TIGR00014">
    <property type="entry name" value="arsC"/>
    <property type="match status" value="1"/>
</dbReference>
<dbReference type="CDD" id="cd03034">
    <property type="entry name" value="ArsC_ArsC"/>
    <property type="match status" value="1"/>
</dbReference>